<feature type="region of interest" description="Disordered" evidence="1">
    <location>
        <begin position="35"/>
        <end position="67"/>
    </location>
</feature>
<organism evidence="2 3">
    <name type="scientific">Carya illinoinensis</name>
    <name type="common">Pecan</name>
    <dbReference type="NCBI Taxonomy" id="32201"/>
    <lineage>
        <taxon>Eukaryota</taxon>
        <taxon>Viridiplantae</taxon>
        <taxon>Streptophyta</taxon>
        <taxon>Embryophyta</taxon>
        <taxon>Tracheophyta</taxon>
        <taxon>Spermatophyta</taxon>
        <taxon>Magnoliopsida</taxon>
        <taxon>eudicotyledons</taxon>
        <taxon>Gunneridae</taxon>
        <taxon>Pentapetalae</taxon>
        <taxon>rosids</taxon>
        <taxon>fabids</taxon>
        <taxon>Fagales</taxon>
        <taxon>Juglandaceae</taxon>
        <taxon>Carya</taxon>
    </lineage>
</organism>
<dbReference type="AlphaFoldDB" id="A0A922DMM8"/>
<dbReference type="EMBL" id="CM031835">
    <property type="protein sequence ID" value="KAG6687376.1"/>
    <property type="molecule type" value="Genomic_DNA"/>
</dbReference>
<proteinExistence type="predicted"/>
<dbReference type="Proteomes" id="UP000811246">
    <property type="component" value="Chromosome 11"/>
</dbReference>
<sequence length="121" mass="13400">MPSLKLQALPKLKNRPIAQPELQVLPKITIRPIGPWGPNPIRVSTQNTSRRHPSSSPRASASFPRPAPAQLFIPTGFDRKVWPLHGECNLLPAHGLHHRLRRPATITTARSNGHRAITKAT</sequence>
<name>A0A922DMM8_CARIL</name>
<gene>
    <name evidence="2" type="ORF">I3842_11G067900</name>
</gene>
<protein>
    <submittedName>
        <fullName evidence="2">Uncharacterized protein</fullName>
    </submittedName>
</protein>
<accession>A0A922DMM8</accession>
<reference evidence="2" key="1">
    <citation type="submission" date="2021-01" db="EMBL/GenBank/DDBJ databases">
        <authorList>
            <person name="Lovell J.T."/>
            <person name="Bentley N."/>
            <person name="Bhattarai G."/>
            <person name="Jenkins J.W."/>
            <person name="Sreedasyam A."/>
            <person name="Alarcon Y."/>
            <person name="Bock C."/>
            <person name="Boston L."/>
            <person name="Carlson J."/>
            <person name="Cervantes K."/>
            <person name="Clermont K."/>
            <person name="Krom N."/>
            <person name="Kubenka K."/>
            <person name="Mamidi S."/>
            <person name="Mattison C."/>
            <person name="Monteros M."/>
            <person name="Pisani C."/>
            <person name="Plott C."/>
            <person name="Rajasekar S."/>
            <person name="Rhein H.S."/>
            <person name="Rohla C."/>
            <person name="Song M."/>
            <person name="Hilaire R.S."/>
            <person name="Shu S."/>
            <person name="Wells L."/>
            <person name="Wang X."/>
            <person name="Webber J."/>
            <person name="Heerema R.J."/>
            <person name="Klein P."/>
            <person name="Conner P."/>
            <person name="Grauke L."/>
            <person name="Grimwood J."/>
            <person name="Schmutz J."/>
            <person name="Randall J.J."/>
        </authorList>
    </citation>
    <scope>NUCLEOTIDE SEQUENCE</scope>
    <source>
        <tissue evidence="2">Leaf</tissue>
    </source>
</reference>
<feature type="compositionally biased region" description="Low complexity" evidence="1">
    <location>
        <begin position="54"/>
        <end position="64"/>
    </location>
</feature>
<evidence type="ECO:0000313" key="2">
    <source>
        <dbReference type="EMBL" id="KAG6687376.1"/>
    </source>
</evidence>
<comment type="caution">
    <text evidence="2">The sequence shown here is derived from an EMBL/GenBank/DDBJ whole genome shotgun (WGS) entry which is preliminary data.</text>
</comment>
<evidence type="ECO:0000256" key="1">
    <source>
        <dbReference type="SAM" id="MobiDB-lite"/>
    </source>
</evidence>
<evidence type="ECO:0000313" key="3">
    <source>
        <dbReference type="Proteomes" id="UP000811246"/>
    </source>
</evidence>